<keyword evidence="3" id="KW-1185">Reference proteome</keyword>
<evidence type="ECO:0000313" key="2">
    <source>
        <dbReference type="EMBL" id="MEA5391608.1"/>
    </source>
</evidence>
<dbReference type="SUPFAM" id="SSF56925">
    <property type="entry name" value="OMPA-like"/>
    <property type="match status" value="1"/>
</dbReference>
<name>A0ABU5RUZ7_9CYAN</name>
<dbReference type="Gene3D" id="2.40.160.20">
    <property type="match status" value="1"/>
</dbReference>
<evidence type="ECO:0000313" key="3">
    <source>
        <dbReference type="Proteomes" id="UP001304461"/>
    </source>
</evidence>
<accession>A0ABU5RUZ7</accession>
<sequence length="224" mass="23809">MTRTRLHRRTIPLVGLACLAFAADPGQAQSLPAPPAPWVPVAPEPAAAGWEPVTDAATLPPDYLPPPANRDPAELAIVPRQGKPIENVGIYGIGGGVNFGSDLPNSGVFTGRIGYKLNETLAVSLRPSVIFGNRDVLGRYNGQTSFQLPLTLDLFRRSVVSPYLGGGIATNTYSTGQTNAMLTGGVDLNITQNVTLGFNVNYVFLPDGVTFDALQAMTLLYLKF</sequence>
<dbReference type="Proteomes" id="UP001304461">
    <property type="component" value="Unassembled WGS sequence"/>
</dbReference>
<feature type="signal peptide" evidence="1">
    <location>
        <begin position="1"/>
        <end position="22"/>
    </location>
</feature>
<keyword evidence="1" id="KW-0732">Signal</keyword>
<dbReference type="EMBL" id="JAYGHX010000005">
    <property type="protein sequence ID" value="MEA5391608.1"/>
    <property type="molecule type" value="Genomic_DNA"/>
</dbReference>
<reference evidence="2 3" key="1">
    <citation type="submission" date="2023-12" db="EMBL/GenBank/DDBJ databases">
        <title>Baltic Sea Cyanobacteria.</title>
        <authorList>
            <person name="Delbaje E."/>
            <person name="Fewer D.P."/>
            <person name="Shishido T.K."/>
        </authorList>
    </citation>
    <scope>NUCLEOTIDE SEQUENCE [LARGE SCALE GENOMIC DNA]</scope>
    <source>
        <strain evidence="2 3">UHCC 0139</strain>
    </source>
</reference>
<organism evidence="2 3">
    <name type="scientific">Cyanobium gracile UHCC 0139</name>
    <dbReference type="NCBI Taxonomy" id="3110308"/>
    <lineage>
        <taxon>Bacteria</taxon>
        <taxon>Bacillati</taxon>
        <taxon>Cyanobacteriota</taxon>
        <taxon>Cyanophyceae</taxon>
        <taxon>Synechococcales</taxon>
        <taxon>Prochlorococcaceae</taxon>
        <taxon>Cyanobium</taxon>
    </lineage>
</organism>
<protein>
    <recommendedName>
        <fullName evidence="4">Outer membrane protein beta-barrel domain-containing protein</fullName>
    </recommendedName>
</protein>
<gene>
    <name evidence="2" type="ORF">VB738_10105</name>
</gene>
<comment type="caution">
    <text evidence="2">The sequence shown here is derived from an EMBL/GenBank/DDBJ whole genome shotgun (WGS) entry which is preliminary data.</text>
</comment>
<evidence type="ECO:0008006" key="4">
    <source>
        <dbReference type="Google" id="ProtNLM"/>
    </source>
</evidence>
<dbReference type="RefSeq" id="WP_323305624.1">
    <property type="nucleotide sequence ID" value="NZ_JAYGHX010000005.1"/>
</dbReference>
<feature type="chain" id="PRO_5045529858" description="Outer membrane protein beta-barrel domain-containing protein" evidence="1">
    <location>
        <begin position="23"/>
        <end position="224"/>
    </location>
</feature>
<proteinExistence type="predicted"/>
<dbReference type="InterPro" id="IPR011250">
    <property type="entry name" value="OMP/PagP_B-barrel"/>
</dbReference>
<evidence type="ECO:0000256" key="1">
    <source>
        <dbReference type="SAM" id="SignalP"/>
    </source>
</evidence>